<evidence type="ECO:0000313" key="2">
    <source>
        <dbReference type="EMBL" id="AIN98213.1"/>
    </source>
</evidence>
<dbReference type="Proteomes" id="UP000063063">
    <property type="component" value="Chromosome 21"/>
</dbReference>
<organism evidence="2 3">
    <name type="scientific">Leishmania panamensis</name>
    <dbReference type="NCBI Taxonomy" id="5679"/>
    <lineage>
        <taxon>Eukaryota</taxon>
        <taxon>Discoba</taxon>
        <taxon>Euglenozoa</taxon>
        <taxon>Kinetoplastea</taxon>
        <taxon>Metakinetoplastina</taxon>
        <taxon>Trypanosomatida</taxon>
        <taxon>Trypanosomatidae</taxon>
        <taxon>Leishmaniinae</taxon>
        <taxon>Leishmania</taxon>
        <taxon>Leishmania guyanensis species complex</taxon>
    </lineage>
</organism>
<dbReference type="AlphaFoldDB" id="A0A088RQI6"/>
<reference evidence="2 3" key="1">
    <citation type="journal article" date="2015" name="Sci. Rep.">
        <title>The genome of Leishmania panamensis: insights into genomics of the L. (Viannia) subgenus.</title>
        <authorList>
            <person name="Llanes A."/>
            <person name="Restrepo C.M."/>
            <person name="Vecchio G.D."/>
            <person name="Anguizola F.J."/>
            <person name="Lleonart R."/>
        </authorList>
    </citation>
    <scope>NUCLEOTIDE SEQUENCE [LARGE SCALE GENOMIC DNA]</scope>
    <source>
        <strain evidence="2 3">MHOM/PA/94/PSC-1</strain>
    </source>
</reference>
<feature type="region of interest" description="Disordered" evidence="1">
    <location>
        <begin position="255"/>
        <end position="313"/>
    </location>
</feature>
<dbReference type="VEuPathDB" id="TriTrypDB:LPAL13_210018000"/>
<sequence length="327" mass="34946">MKSIHSGGRIAATTCVHVEVKGSLDIPLNLGLLADLGDPMMEQEIIKEAVRIAVSERLGYFGGVEVQLSSSGGLEGCREVTSPKAMPKEAQIQHQEEAIVSSHSHDINKDCRRRYCEASVNLDELGRCVESIQKAYEGLLAHAQLLHELLNADTAGSTAGAAVVAASPTLSSSAVTELASAITPQSQQLNEVDAHADALKLLAAVRQLVVDMVAEHRPDVVAEAVALKNGASSQRLASHEADMLVEEHAETTAAIHTRRDGKWSSHGNDRNGAEGPDKDDDLDAGLRFGLLAGGNEDAEAQQHQQAEDTEDEEVLRARYIELGYSPL</sequence>
<dbReference type="GeneID" id="22574956"/>
<dbReference type="OrthoDB" id="267473at2759"/>
<dbReference type="RefSeq" id="XP_010698920.1">
    <property type="nucleotide sequence ID" value="XM_010700618.1"/>
</dbReference>
<gene>
    <name evidence="2" type="ORF">LPMP_211340</name>
</gene>
<dbReference type="EMBL" id="CP009390">
    <property type="protein sequence ID" value="AIN98213.1"/>
    <property type="molecule type" value="Genomic_DNA"/>
</dbReference>
<feature type="compositionally biased region" description="Basic and acidic residues" evidence="1">
    <location>
        <begin position="257"/>
        <end position="276"/>
    </location>
</feature>
<dbReference type="VEuPathDB" id="TriTrypDB:LPMP_211340"/>
<protein>
    <submittedName>
        <fullName evidence="2">Uncharacterized protein</fullName>
    </submittedName>
</protein>
<accession>A0A088RQI6</accession>
<keyword evidence="3" id="KW-1185">Reference proteome</keyword>
<evidence type="ECO:0000256" key="1">
    <source>
        <dbReference type="SAM" id="MobiDB-lite"/>
    </source>
</evidence>
<name>A0A088RQI6_LEIPA</name>
<evidence type="ECO:0000313" key="3">
    <source>
        <dbReference type="Proteomes" id="UP000063063"/>
    </source>
</evidence>
<dbReference type="KEGG" id="lpan:LPMP_211340"/>
<dbReference type="eggNOG" id="ENOG502SGCM">
    <property type="taxonomic scope" value="Eukaryota"/>
</dbReference>
<proteinExistence type="predicted"/>